<keyword evidence="17" id="KW-1185">Reference proteome</keyword>
<evidence type="ECO:0000313" key="16">
    <source>
        <dbReference type="EMBL" id="UUI03737.1"/>
    </source>
</evidence>
<evidence type="ECO:0000259" key="14">
    <source>
        <dbReference type="PROSITE" id="PS51098"/>
    </source>
</evidence>
<evidence type="ECO:0000313" key="17">
    <source>
        <dbReference type="Proteomes" id="UP001059773"/>
    </source>
</evidence>
<proteinExistence type="predicted"/>
<feature type="transmembrane region" description="Helical" evidence="13">
    <location>
        <begin position="112"/>
        <end position="137"/>
    </location>
</feature>
<evidence type="ECO:0000256" key="5">
    <source>
        <dbReference type="ARBA" id="ARBA00022679"/>
    </source>
</evidence>
<feature type="transmembrane region" description="Helical" evidence="13">
    <location>
        <begin position="219"/>
        <end position="243"/>
    </location>
</feature>
<sequence length="482" mass="51668">MSNDKYKQTGEQIIEIIGKDNIESMTHCATRLRFSVKDKDSIDTEAIEELELVKGVFYNSGQFQVILGTGIVNKVYKAVTGDSNEEEEKQPDSQDQEDQKPKKGKIQRGVRTLADVFIPIIPGIVATGLFLGLKGVLLNESVLGFFGTTPDAVPESILALITVLTDTVFAFLPALICWSAFKKFGGTPVIGFVIGLMLVSPALPNAYEVADATTNVEPLMAFGFIPIVGYQGSVLTALVVGIIASKVEIKLRAKMPDSLDLMFTPFFVILVGALGGLLVLGPVLHIVESGLVYVVNGLIHVPFGIGGFIIGLIYPLAVITGMHHLFLMIETTLLASTGFNPLITLCAMYGFANAAVCFAISRRSKKKNIKVMGTSAGITQLLGVSEPALFGIIIRYGTRPLTVMLLSSALGGMVLSILGVQANAYGLAVILSPLMYIYSGYQFVTYIIVGVATFILAFILASLFAVPKELLEPDEKTAAKNS</sequence>
<dbReference type="Gene3D" id="3.30.1360.60">
    <property type="entry name" value="Glucose permease domain IIB"/>
    <property type="match status" value="1"/>
</dbReference>
<keyword evidence="4" id="KW-0762">Sugar transport</keyword>
<protein>
    <submittedName>
        <fullName evidence="16">PTS transporter subunit EIIC</fullName>
    </submittedName>
</protein>
<keyword evidence="5" id="KW-0808">Transferase</keyword>
<accession>A0ABY5JTS5</accession>
<keyword evidence="7 13" id="KW-0812">Transmembrane</keyword>
<feature type="transmembrane region" description="Helical" evidence="13">
    <location>
        <begin position="409"/>
        <end position="431"/>
    </location>
</feature>
<dbReference type="Proteomes" id="UP001059773">
    <property type="component" value="Chromosome"/>
</dbReference>
<feature type="domain" description="PTS EIIB type-1" evidence="14">
    <location>
        <begin position="6"/>
        <end position="89"/>
    </location>
</feature>
<feature type="transmembrane region" description="Helical" evidence="13">
    <location>
        <begin position="188"/>
        <end position="207"/>
    </location>
</feature>
<dbReference type="CDD" id="cd00212">
    <property type="entry name" value="PTS_IIB_glc"/>
    <property type="match status" value="1"/>
</dbReference>
<evidence type="ECO:0000256" key="6">
    <source>
        <dbReference type="ARBA" id="ARBA00022683"/>
    </source>
</evidence>
<reference evidence="16" key="1">
    <citation type="submission" date="2022-07" db="EMBL/GenBank/DDBJ databases">
        <title>FELIX.</title>
        <authorList>
            <person name="Wan K.H."/>
            <person name="Park S."/>
            <person name="Lawrence Q."/>
            <person name="Eichenberger J.P."/>
            <person name="Booth B.W."/>
            <person name="Piaggio A.J."/>
            <person name="Chandler J.C."/>
            <person name="Franklin A.B."/>
            <person name="Celniker S.E."/>
        </authorList>
    </citation>
    <scope>NUCLEOTIDE SEQUENCE</scope>
    <source>
        <strain evidence="16">QA-1986 374</strain>
    </source>
</reference>
<dbReference type="InterPro" id="IPR001996">
    <property type="entry name" value="PTS_IIB_1"/>
</dbReference>
<evidence type="ECO:0000256" key="2">
    <source>
        <dbReference type="ARBA" id="ARBA00022448"/>
    </source>
</evidence>
<feature type="domain" description="PTS EIIC type-1" evidence="15">
    <location>
        <begin position="111"/>
        <end position="477"/>
    </location>
</feature>
<evidence type="ECO:0000256" key="9">
    <source>
        <dbReference type="ARBA" id="ARBA00022989"/>
    </source>
</evidence>
<feature type="transmembrane region" description="Helical" evidence="13">
    <location>
        <begin position="443"/>
        <end position="466"/>
    </location>
</feature>
<dbReference type="InterPro" id="IPR050558">
    <property type="entry name" value="PTS_Sugar-Specific_Components"/>
</dbReference>
<dbReference type="InterPro" id="IPR018113">
    <property type="entry name" value="PTrfase_EIIB_Cys"/>
</dbReference>
<dbReference type="Pfam" id="PF00367">
    <property type="entry name" value="PTS_EIIB"/>
    <property type="match status" value="1"/>
</dbReference>
<feature type="transmembrane region" description="Helical" evidence="13">
    <location>
        <begin position="263"/>
        <end position="284"/>
    </location>
</feature>
<feature type="transmembrane region" description="Helical" evidence="13">
    <location>
        <begin position="373"/>
        <end position="397"/>
    </location>
</feature>
<keyword evidence="10 13" id="KW-0472">Membrane</keyword>
<dbReference type="InterPro" id="IPR036878">
    <property type="entry name" value="Glu_permease_IIB"/>
</dbReference>
<comment type="subcellular location">
    <subcellularLocation>
        <location evidence="1">Cell membrane</location>
        <topology evidence="1">Multi-pass membrane protein</topology>
    </subcellularLocation>
</comment>
<evidence type="ECO:0000256" key="10">
    <source>
        <dbReference type="ARBA" id="ARBA00023136"/>
    </source>
</evidence>
<dbReference type="InterPro" id="IPR013013">
    <property type="entry name" value="PTS_EIIC_1"/>
</dbReference>
<feature type="transmembrane region" description="Helical" evidence="13">
    <location>
        <begin position="157"/>
        <end position="181"/>
    </location>
</feature>
<dbReference type="InterPro" id="IPR003352">
    <property type="entry name" value="PTS_EIIC"/>
</dbReference>
<evidence type="ECO:0000256" key="7">
    <source>
        <dbReference type="ARBA" id="ARBA00022692"/>
    </source>
</evidence>
<dbReference type="PROSITE" id="PS51103">
    <property type="entry name" value="PTS_EIIC_TYPE_1"/>
    <property type="match status" value="1"/>
</dbReference>
<keyword evidence="6" id="KW-0598">Phosphotransferase system</keyword>
<evidence type="ECO:0000256" key="13">
    <source>
        <dbReference type="SAM" id="Phobius"/>
    </source>
</evidence>
<dbReference type="SUPFAM" id="SSF55604">
    <property type="entry name" value="Glucose permease domain IIB"/>
    <property type="match status" value="1"/>
</dbReference>
<organism evidence="16 17">
    <name type="scientific">Oceanobacillus jeddahense</name>
    <dbReference type="NCBI Taxonomy" id="1462527"/>
    <lineage>
        <taxon>Bacteria</taxon>
        <taxon>Bacillati</taxon>
        <taxon>Bacillota</taxon>
        <taxon>Bacilli</taxon>
        <taxon>Bacillales</taxon>
        <taxon>Bacillaceae</taxon>
        <taxon>Oceanobacillus</taxon>
    </lineage>
</organism>
<gene>
    <name evidence="16" type="ORF">NP439_03300</name>
</gene>
<name>A0ABY5JTS5_9BACI</name>
<evidence type="ECO:0000256" key="11">
    <source>
        <dbReference type="PROSITE-ProRule" id="PRU00421"/>
    </source>
</evidence>
<dbReference type="Pfam" id="PF02378">
    <property type="entry name" value="PTS_EIIC"/>
    <property type="match status" value="1"/>
</dbReference>
<evidence type="ECO:0000256" key="12">
    <source>
        <dbReference type="SAM" id="MobiDB-lite"/>
    </source>
</evidence>
<evidence type="ECO:0000256" key="4">
    <source>
        <dbReference type="ARBA" id="ARBA00022597"/>
    </source>
</evidence>
<keyword evidence="8" id="KW-0418">Kinase</keyword>
<feature type="region of interest" description="Disordered" evidence="12">
    <location>
        <begin position="82"/>
        <end position="105"/>
    </location>
</feature>
<keyword evidence="2" id="KW-0813">Transport</keyword>
<evidence type="ECO:0000256" key="1">
    <source>
        <dbReference type="ARBA" id="ARBA00004651"/>
    </source>
</evidence>
<keyword evidence="3" id="KW-1003">Cell membrane</keyword>
<feature type="transmembrane region" description="Helical" evidence="13">
    <location>
        <begin position="290"/>
        <end position="309"/>
    </location>
</feature>
<dbReference type="EMBL" id="CP101914">
    <property type="protein sequence ID" value="UUI03737.1"/>
    <property type="molecule type" value="Genomic_DNA"/>
</dbReference>
<dbReference type="PANTHER" id="PTHR30175">
    <property type="entry name" value="PHOSPHOTRANSFERASE SYSTEM TRANSPORT PROTEIN"/>
    <property type="match status" value="1"/>
</dbReference>
<dbReference type="RefSeq" id="WP_256708774.1">
    <property type="nucleotide sequence ID" value="NZ_CP101914.1"/>
</dbReference>
<evidence type="ECO:0000256" key="8">
    <source>
        <dbReference type="ARBA" id="ARBA00022777"/>
    </source>
</evidence>
<keyword evidence="9 13" id="KW-1133">Transmembrane helix</keyword>
<feature type="active site" description="Phosphocysteine intermediate; for EIIB activity" evidence="11">
    <location>
        <position position="28"/>
    </location>
</feature>
<dbReference type="PANTHER" id="PTHR30175:SF7">
    <property type="entry name" value="NEGATIVE REGULATOR OF SACY ACTIVITY"/>
    <property type="match status" value="1"/>
</dbReference>
<evidence type="ECO:0000259" key="15">
    <source>
        <dbReference type="PROSITE" id="PS51103"/>
    </source>
</evidence>
<evidence type="ECO:0000256" key="3">
    <source>
        <dbReference type="ARBA" id="ARBA00022475"/>
    </source>
</evidence>
<dbReference type="PROSITE" id="PS51098">
    <property type="entry name" value="PTS_EIIB_TYPE_1"/>
    <property type="match status" value="1"/>
</dbReference>
<dbReference type="PROSITE" id="PS01035">
    <property type="entry name" value="PTS_EIIB_TYPE_1_CYS"/>
    <property type="match status" value="1"/>
</dbReference>